<sequence>MLCLEFVTISKGFIVAQLVQESVGHEGECTKEDVIEWRLKLEAWWQAYGHFTKERSTDRRSWWFTEDRLRKGGQSAPRRATEQARAGQDGHDTPERIRTFLPITP</sequence>
<evidence type="ECO:0000313" key="2">
    <source>
        <dbReference type="EMBL" id="RLQ84024.1"/>
    </source>
</evidence>
<evidence type="ECO:0000313" key="3">
    <source>
        <dbReference type="Proteomes" id="UP000282460"/>
    </source>
</evidence>
<organism evidence="2 3">
    <name type="scientific">Mycetocola zhadangensis</name>
    <dbReference type="NCBI Taxonomy" id="1164595"/>
    <lineage>
        <taxon>Bacteria</taxon>
        <taxon>Bacillati</taxon>
        <taxon>Actinomycetota</taxon>
        <taxon>Actinomycetes</taxon>
        <taxon>Micrococcales</taxon>
        <taxon>Microbacteriaceae</taxon>
        <taxon>Mycetocola</taxon>
    </lineage>
</organism>
<comment type="caution">
    <text evidence="2">The sequence shown here is derived from an EMBL/GenBank/DDBJ whole genome shotgun (WGS) entry which is preliminary data.</text>
</comment>
<dbReference type="EMBL" id="RCWJ01000002">
    <property type="protein sequence ID" value="RLQ84024.1"/>
    <property type="molecule type" value="Genomic_DNA"/>
</dbReference>
<dbReference type="Proteomes" id="UP000282460">
    <property type="component" value="Unassembled WGS sequence"/>
</dbReference>
<proteinExistence type="predicted"/>
<gene>
    <name evidence="2" type="ORF">D9V28_07195</name>
</gene>
<feature type="compositionally biased region" description="Basic and acidic residues" evidence="1">
    <location>
        <begin position="88"/>
        <end position="98"/>
    </location>
</feature>
<name>A0A3L7J0T0_9MICO</name>
<feature type="region of interest" description="Disordered" evidence="1">
    <location>
        <begin position="70"/>
        <end position="105"/>
    </location>
</feature>
<protein>
    <submittedName>
        <fullName evidence="2">Uncharacterized protein</fullName>
    </submittedName>
</protein>
<accession>A0A3L7J0T0</accession>
<keyword evidence="3" id="KW-1185">Reference proteome</keyword>
<evidence type="ECO:0000256" key="1">
    <source>
        <dbReference type="SAM" id="MobiDB-lite"/>
    </source>
</evidence>
<reference evidence="2 3" key="1">
    <citation type="submission" date="2018-10" db="EMBL/GenBank/DDBJ databases">
        <authorList>
            <person name="Li J."/>
        </authorList>
    </citation>
    <scope>NUCLEOTIDE SEQUENCE [LARGE SCALE GENOMIC DNA]</scope>
    <source>
        <strain evidence="2 3">ZD1-4</strain>
    </source>
</reference>
<dbReference type="AlphaFoldDB" id="A0A3L7J0T0"/>